<feature type="transmembrane region" description="Helical" evidence="7">
    <location>
        <begin position="187"/>
        <end position="206"/>
    </location>
</feature>
<protein>
    <submittedName>
        <fullName evidence="9">DMT family transporter</fullName>
    </submittedName>
</protein>
<evidence type="ECO:0000256" key="3">
    <source>
        <dbReference type="ARBA" id="ARBA00022475"/>
    </source>
</evidence>
<dbReference type="InterPro" id="IPR037185">
    <property type="entry name" value="EmrE-like"/>
</dbReference>
<dbReference type="GO" id="GO:0005886">
    <property type="term" value="C:plasma membrane"/>
    <property type="evidence" value="ECO:0007669"/>
    <property type="project" value="UniProtKB-SubCell"/>
</dbReference>
<keyword evidence="3" id="KW-1003">Cell membrane</keyword>
<feature type="domain" description="EamA" evidence="8">
    <location>
        <begin position="156"/>
        <end position="288"/>
    </location>
</feature>
<accession>A0A9J6QR96</accession>
<evidence type="ECO:0000313" key="9">
    <source>
        <dbReference type="EMBL" id="MCU7379816.1"/>
    </source>
</evidence>
<dbReference type="PANTHER" id="PTHR42920">
    <property type="entry name" value="OS03G0707200 PROTEIN-RELATED"/>
    <property type="match status" value="1"/>
</dbReference>
<dbReference type="Pfam" id="PF00892">
    <property type="entry name" value="EamA"/>
    <property type="match status" value="2"/>
</dbReference>
<comment type="subcellular location">
    <subcellularLocation>
        <location evidence="1">Cell membrane</location>
        <topology evidence="1">Multi-pass membrane protein</topology>
    </subcellularLocation>
</comment>
<proteinExistence type="inferred from homology"/>
<organism evidence="9 10">
    <name type="scientific">Hominibacterium faecale</name>
    <dbReference type="NCBI Taxonomy" id="2839743"/>
    <lineage>
        <taxon>Bacteria</taxon>
        <taxon>Bacillati</taxon>
        <taxon>Bacillota</taxon>
        <taxon>Clostridia</taxon>
        <taxon>Peptostreptococcales</taxon>
        <taxon>Anaerovoracaceae</taxon>
        <taxon>Hominibacterium</taxon>
    </lineage>
</organism>
<reference evidence="9" key="1">
    <citation type="submission" date="2022-09" db="EMBL/GenBank/DDBJ databases">
        <title>Culturomic study of gut microbiota in children with autism spectrum disorder.</title>
        <authorList>
            <person name="Efimov B.A."/>
            <person name="Chaplin A.V."/>
            <person name="Sokolova S.R."/>
            <person name="Pikina A.P."/>
            <person name="Korzhanova M."/>
            <person name="Belova V."/>
            <person name="Korostin D."/>
        </authorList>
    </citation>
    <scope>NUCLEOTIDE SEQUENCE</scope>
    <source>
        <strain evidence="9">ASD5510</strain>
    </source>
</reference>
<gene>
    <name evidence="9" type="ORF">OBO34_15835</name>
</gene>
<feature type="domain" description="EamA" evidence="8">
    <location>
        <begin position="5"/>
        <end position="146"/>
    </location>
</feature>
<dbReference type="SUPFAM" id="SSF103481">
    <property type="entry name" value="Multidrug resistance efflux transporter EmrE"/>
    <property type="match status" value="2"/>
</dbReference>
<evidence type="ECO:0000313" key="10">
    <source>
        <dbReference type="Proteomes" id="UP001065549"/>
    </source>
</evidence>
<feature type="transmembrane region" description="Helical" evidence="7">
    <location>
        <begin position="106"/>
        <end position="124"/>
    </location>
</feature>
<dbReference type="PANTHER" id="PTHR42920:SF5">
    <property type="entry name" value="EAMA DOMAIN-CONTAINING PROTEIN"/>
    <property type="match status" value="1"/>
</dbReference>
<dbReference type="InterPro" id="IPR051258">
    <property type="entry name" value="Diverse_Substrate_Transporter"/>
</dbReference>
<name>A0A9J6QR96_9FIRM</name>
<evidence type="ECO:0000256" key="7">
    <source>
        <dbReference type="SAM" id="Phobius"/>
    </source>
</evidence>
<dbReference type="AlphaFoldDB" id="A0A9J6QR96"/>
<dbReference type="Proteomes" id="UP001065549">
    <property type="component" value="Unassembled WGS sequence"/>
</dbReference>
<dbReference type="InterPro" id="IPR000620">
    <property type="entry name" value="EamA_dom"/>
</dbReference>
<sequence>MKKFKGELCLMLAALIWGSAFIFQKMGMDHVGPFTFGFFRFTLGALALLPVIFIYGKLNQKRSAPKEITPFKNRMLLLGGLQCGIASFIAGSLQQIGIMYTTAGKAGFITSLDIVIVPILLLFLRRRVGIFTWLGVALAGFGLYLLCITDGFTIQLGDGLVIACAVGYSFQILLIDYYSDKVDAIKLSFLQFLLSGLLSGVFMIFLESVAFQDIIDCAVPILYTAILEVSIAFTLQIVGQKDTPPAIAAIIMSLEAFFSAVCGALFLGEVMSSREMIGCVLMLTAFIISQIPDKRISRQDHA</sequence>
<comment type="similarity">
    <text evidence="2">Belongs to the EamA transporter family.</text>
</comment>
<evidence type="ECO:0000256" key="4">
    <source>
        <dbReference type="ARBA" id="ARBA00022692"/>
    </source>
</evidence>
<keyword evidence="10" id="KW-1185">Reference proteome</keyword>
<feature type="transmembrane region" description="Helical" evidence="7">
    <location>
        <begin position="76"/>
        <end position="100"/>
    </location>
</feature>
<evidence type="ECO:0000256" key="6">
    <source>
        <dbReference type="ARBA" id="ARBA00023136"/>
    </source>
</evidence>
<comment type="caution">
    <text evidence="9">The sequence shown here is derived from an EMBL/GenBank/DDBJ whole genome shotgun (WGS) entry which is preliminary data.</text>
</comment>
<evidence type="ECO:0000256" key="5">
    <source>
        <dbReference type="ARBA" id="ARBA00022989"/>
    </source>
</evidence>
<feature type="transmembrane region" description="Helical" evidence="7">
    <location>
        <begin position="218"/>
        <end position="239"/>
    </location>
</feature>
<feature type="transmembrane region" description="Helical" evidence="7">
    <location>
        <begin position="36"/>
        <end position="55"/>
    </location>
</feature>
<keyword evidence="5 7" id="KW-1133">Transmembrane helix</keyword>
<evidence type="ECO:0000259" key="8">
    <source>
        <dbReference type="Pfam" id="PF00892"/>
    </source>
</evidence>
<dbReference type="EMBL" id="JAOSHN010000006">
    <property type="protein sequence ID" value="MCU7379816.1"/>
    <property type="molecule type" value="Genomic_DNA"/>
</dbReference>
<evidence type="ECO:0000256" key="2">
    <source>
        <dbReference type="ARBA" id="ARBA00007362"/>
    </source>
</evidence>
<keyword evidence="4 7" id="KW-0812">Transmembrane</keyword>
<feature type="transmembrane region" description="Helical" evidence="7">
    <location>
        <begin position="246"/>
        <end position="267"/>
    </location>
</feature>
<evidence type="ECO:0000256" key="1">
    <source>
        <dbReference type="ARBA" id="ARBA00004651"/>
    </source>
</evidence>
<feature type="transmembrane region" description="Helical" evidence="7">
    <location>
        <begin position="131"/>
        <end position="154"/>
    </location>
</feature>
<keyword evidence="6 7" id="KW-0472">Membrane</keyword>
<dbReference type="RefSeq" id="WP_148397487.1">
    <property type="nucleotide sequence ID" value="NZ_JAJAGH010000013.1"/>
</dbReference>